<reference evidence="5 6" key="1">
    <citation type="submission" date="2016-03" db="EMBL/GenBank/DDBJ databases">
        <title>How can Kluyveromyces marxianus grow so fast - potential evolutionary course in Saccharomyces Complex revealed by comparative genomics.</title>
        <authorList>
            <person name="Mo W."/>
            <person name="Lu W."/>
            <person name="Yang X."/>
            <person name="Qi J."/>
            <person name="Lv H."/>
        </authorList>
    </citation>
    <scope>NUCLEOTIDE SEQUENCE [LARGE SCALE GENOMIC DNA]</scope>
    <source>
        <strain evidence="5 6">FIM1</strain>
    </source>
</reference>
<organism evidence="5 6">
    <name type="scientific">Kluyveromyces marxianus</name>
    <name type="common">Yeast</name>
    <name type="synonym">Candida kefyr</name>
    <dbReference type="NCBI Taxonomy" id="4911"/>
    <lineage>
        <taxon>Eukaryota</taxon>
        <taxon>Fungi</taxon>
        <taxon>Dikarya</taxon>
        <taxon>Ascomycota</taxon>
        <taxon>Saccharomycotina</taxon>
        <taxon>Saccharomycetes</taxon>
        <taxon>Saccharomycetales</taxon>
        <taxon>Saccharomycetaceae</taxon>
        <taxon>Kluyveromyces</taxon>
    </lineage>
</organism>
<keyword evidence="6" id="KW-1185">Reference proteome</keyword>
<sequence>MDLFGDIVERETIAPDAISAEMPTTGFPKLHQPTKVSSWKERLMEKRKNKQKNIASGSRESPVSRQTGGTTATSKDSETLSEAERIHLQNLALLQNMTPEQFENERQELLDSLNPAVLKSLIARVNKKMEAMSVNDNDANGDGSNSSRRSEIPQYAEIEGPGTWIGGSYENKDLPKLDDKAVDEALGIRSTIDADEVASEIKRDVNDPSNVNDIGKSIEDDFDDVETAFKDEDDMAPQEYQFIQSIDHMSNKDLLADVHFIKAKNNKQDENKSEYEPLDINDPNFNEELHRKFFPDLPQEPEKLKWMQQVNTEAMGDGVLHDVSACRFDFKGNMVPPNRKLETTNDGLHHHSEDPELAGYTIPELAHLAMSKFPAQRCIAIQTLGRILFKLGKQSYSQLVPEVDAETYKEEGGSKQIINKIYFMFWDLVKDCQVIDALQLAADESKTPNLSVRNYAIDALWLWKQGSGDPRAVSKEQK</sequence>
<feature type="compositionally biased region" description="Polar residues" evidence="2">
    <location>
        <begin position="52"/>
        <end position="74"/>
    </location>
</feature>
<dbReference type="InterPro" id="IPR013930">
    <property type="entry name" value="RPAP1_N"/>
</dbReference>
<proteinExistence type="inferred from homology"/>
<gene>
    <name evidence="5" type="primary">RBA50</name>
    <name evidence="5" type="ORF">FIM1_817</name>
</gene>
<name>A0ABX6EPH4_KLUMA</name>
<feature type="domain" description="RPAP1 N-terminal" evidence="4">
    <location>
        <begin position="84"/>
        <end position="128"/>
    </location>
</feature>
<dbReference type="Pfam" id="PF08621">
    <property type="entry name" value="RPAP1_N"/>
    <property type="match status" value="1"/>
</dbReference>
<evidence type="ECO:0000259" key="4">
    <source>
        <dbReference type="Pfam" id="PF08621"/>
    </source>
</evidence>
<evidence type="ECO:0000256" key="2">
    <source>
        <dbReference type="SAM" id="MobiDB-lite"/>
    </source>
</evidence>
<evidence type="ECO:0000313" key="6">
    <source>
        <dbReference type="Proteomes" id="UP000422736"/>
    </source>
</evidence>
<dbReference type="Pfam" id="PF08620">
    <property type="entry name" value="RPAP1_C"/>
    <property type="match status" value="1"/>
</dbReference>
<dbReference type="EMBL" id="CP015054">
    <property type="protein sequence ID" value="QGN14164.1"/>
    <property type="molecule type" value="Genomic_DNA"/>
</dbReference>
<evidence type="ECO:0000256" key="1">
    <source>
        <dbReference type="ARBA" id="ARBA00009953"/>
    </source>
</evidence>
<dbReference type="InterPro" id="IPR039913">
    <property type="entry name" value="RPAP1/Rba50"/>
</dbReference>
<dbReference type="InterPro" id="IPR013929">
    <property type="entry name" value="RPAP1_C"/>
</dbReference>
<feature type="region of interest" description="Disordered" evidence="2">
    <location>
        <begin position="16"/>
        <end position="80"/>
    </location>
</feature>
<accession>A0ABX6EPH4</accession>
<feature type="domain" description="RPAP1 C-terminal" evidence="3">
    <location>
        <begin position="326"/>
        <end position="391"/>
    </location>
</feature>
<dbReference type="PANTHER" id="PTHR21483">
    <property type="entry name" value="RNA POLYMERASE II-ASSOCIATED PROTEIN 1"/>
    <property type="match status" value="1"/>
</dbReference>
<evidence type="ECO:0000259" key="3">
    <source>
        <dbReference type="Pfam" id="PF08620"/>
    </source>
</evidence>
<dbReference type="PANTHER" id="PTHR21483:SF18">
    <property type="entry name" value="RNA POLYMERASE II-ASSOCIATED PROTEIN 1"/>
    <property type="match status" value="1"/>
</dbReference>
<evidence type="ECO:0000313" key="5">
    <source>
        <dbReference type="EMBL" id="QGN14164.1"/>
    </source>
</evidence>
<protein>
    <submittedName>
        <fullName evidence="5">RNA polymerase II-associated protein RBA50</fullName>
    </submittedName>
</protein>
<comment type="similarity">
    <text evidence="1">Belongs to the RPAP1 family.</text>
</comment>
<dbReference type="Proteomes" id="UP000422736">
    <property type="component" value="Chromosome 1"/>
</dbReference>
<reference evidence="5 6" key="2">
    <citation type="submission" date="2019-11" db="EMBL/GenBank/DDBJ databases">
        <authorList>
            <person name="Lu H."/>
        </authorList>
    </citation>
    <scope>NUCLEOTIDE SEQUENCE [LARGE SCALE GENOMIC DNA]</scope>
    <source>
        <strain evidence="5 6">FIM1</strain>
    </source>
</reference>